<organism evidence="4 5">
    <name type="scientific">Tanacetum coccineum</name>
    <dbReference type="NCBI Taxonomy" id="301880"/>
    <lineage>
        <taxon>Eukaryota</taxon>
        <taxon>Viridiplantae</taxon>
        <taxon>Streptophyta</taxon>
        <taxon>Embryophyta</taxon>
        <taxon>Tracheophyta</taxon>
        <taxon>Spermatophyta</taxon>
        <taxon>Magnoliopsida</taxon>
        <taxon>eudicotyledons</taxon>
        <taxon>Gunneridae</taxon>
        <taxon>Pentapetalae</taxon>
        <taxon>asterids</taxon>
        <taxon>campanulids</taxon>
        <taxon>Asterales</taxon>
        <taxon>Asteraceae</taxon>
        <taxon>Asteroideae</taxon>
        <taxon>Anthemideae</taxon>
        <taxon>Anthemidinae</taxon>
        <taxon>Tanacetum</taxon>
    </lineage>
</organism>
<sequence length="477" mass="54243">MMQSEVLIQTPWPIQSYFPSNLDYYESEHHEFLSSINSTPENSLISSEAYLPVLSDECVDFDSQNIMVLDEVCQWLCDEDQGIEEIQSETSVKGEDVWSPCLSMEELNDVVMEPESQTGLQNLLKAYGEAIAMGQKELADVIVRCISEKTNPVGPAVERIAFNLFQDEDNQGNEYLKQEAIRNFMQAFSAFYRIFPYGQFAHSTANSAILEVIPIHAKSVHIFDFDICEGSQWAVVIEAIAQQRKSLTITSVKLEEHDSRFEETKRNLFNYAQTFGLNLKVQEKDVTQMVQEMEGRRREGREFLVFNCMVGLPHMGKTGKTTEVTNFLSIAKAALATNDGIITFGDGESHERMEKASDFSSFFDGKLAHYKAIYESMEWGFPSHLTEARMAMETLFVTPFISSNSWLQKWMEGRENMVSKNIIGLKGRPMSTESLNEARELVKQAESPYGIRVEGDSWNEMVLEWNGTPLVKVSVWV</sequence>
<reference evidence="4" key="1">
    <citation type="journal article" date="2022" name="Int. J. Mol. Sci.">
        <title>Draft Genome of Tanacetum Coccineum: Genomic Comparison of Closely Related Tanacetum-Family Plants.</title>
        <authorList>
            <person name="Yamashiro T."/>
            <person name="Shiraishi A."/>
            <person name="Nakayama K."/>
            <person name="Satake H."/>
        </authorList>
    </citation>
    <scope>NUCLEOTIDE SEQUENCE</scope>
</reference>
<name>A0ABQ5EFJ8_9ASTR</name>
<keyword evidence="2" id="KW-0804">Transcription</keyword>
<dbReference type="PANTHER" id="PTHR31636">
    <property type="entry name" value="OSJNBA0084A10.13 PROTEIN-RELATED"/>
    <property type="match status" value="1"/>
</dbReference>
<dbReference type="EMBL" id="BQNB010016258">
    <property type="protein sequence ID" value="GJT49689.1"/>
    <property type="molecule type" value="Genomic_DNA"/>
</dbReference>
<keyword evidence="5" id="KW-1185">Reference proteome</keyword>
<gene>
    <name evidence="4" type="ORF">Tco_0975846</name>
</gene>
<comment type="caution">
    <text evidence="4">The sequence shown here is derived from an EMBL/GenBank/DDBJ whole genome shotgun (WGS) entry which is preliminary data.</text>
</comment>
<evidence type="ECO:0000256" key="2">
    <source>
        <dbReference type="ARBA" id="ARBA00023163"/>
    </source>
</evidence>
<feature type="region of interest" description="SAW" evidence="3">
    <location>
        <begin position="396"/>
        <end position="477"/>
    </location>
</feature>
<keyword evidence="1" id="KW-0805">Transcription regulation</keyword>
<evidence type="ECO:0000256" key="3">
    <source>
        <dbReference type="PROSITE-ProRule" id="PRU01191"/>
    </source>
</evidence>
<evidence type="ECO:0000313" key="5">
    <source>
        <dbReference type="Proteomes" id="UP001151760"/>
    </source>
</evidence>
<comment type="caution">
    <text evidence="3">Lacks conserved residue(s) required for the propagation of feature annotation.</text>
</comment>
<evidence type="ECO:0000313" key="4">
    <source>
        <dbReference type="EMBL" id="GJT49689.1"/>
    </source>
</evidence>
<accession>A0ABQ5EFJ8</accession>
<dbReference type="Pfam" id="PF03514">
    <property type="entry name" value="GRAS"/>
    <property type="match status" value="1"/>
</dbReference>
<proteinExistence type="inferred from homology"/>
<comment type="similarity">
    <text evidence="3">Belongs to the GRAS family.</text>
</comment>
<evidence type="ECO:0000256" key="1">
    <source>
        <dbReference type="ARBA" id="ARBA00023015"/>
    </source>
</evidence>
<protein>
    <submittedName>
        <fullName evidence="4">Nodulation-signaling pathway 2 protein-like protein</fullName>
    </submittedName>
</protein>
<reference evidence="4" key="2">
    <citation type="submission" date="2022-01" db="EMBL/GenBank/DDBJ databases">
        <authorList>
            <person name="Yamashiro T."/>
            <person name="Shiraishi A."/>
            <person name="Satake H."/>
            <person name="Nakayama K."/>
        </authorList>
    </citation>
    <scope>NUCLEOTIDE SEQUENCE</scope>
</reference>
<dbReference type="PROSITE" id="PS50985">
    <property type="entry name" value="GRAS"/>
    <property type="match status" value="1"/>
</dbReference>
<dbReference type="InterPro" id="IPR005202">
    <property type="entry name" value="TF_GRAS"/>
</dbReference>
<dbReference type="Proteomes" id="UP001151760">
    <property type="component" value="Unassembled WGS sequence"/>
</dbReference>